<organism evidence="2 3">
    <name type="scientific">Mycena metata</name>
    <dbReference type="NCBI Taxonomy" id="1033252"/>
    <lineage>
        <taxon>Eukaryota</taxon>
        <taxon>Fungi</taxon>
        <taxon>Dikarya</taxon>
        <taxon>Basidiomycota</taxon>
        <taxon>Agaricomycotina</taxon>
        <taxon>Agaricomycetes</taxon>
        <taxon>Agaricomycetidae</taxon>
        <taxon>Agaricales</taxon>
        <taxon>Marasmiineae</taxon>
        <taxon>Mycenaceae</taxon>
        <taxon>Mycena</taxon>
    </lineage>
</organism>
<gene>
    <name evidence="2" type="ORF">B0H16DRAFT_1448452</name>
</gene>
<keyword evidence="3" id="KW-1185">Reference proteome</keyword>
<accession>A0AAD7K618</accession>
<name>A0AAD7K618_9AGAR</name>
<comment type="caution">
    <text evidence="2">The sequence shown here is derived from an EMBL/GenBank/DDBJ whole genome shotgun (WGS) entry which is preliminary data.</text>
</comment>
<reference evidence="2" key="1">
    <citation type="submission" date="2023-03" db="EMBL/GenBank/DDBJ databases">
        <title>Massive genome expansion in bonnet fungi (Mycena s.s.) driven by repeated elements and novel gene families across ecological guilds.</title>
        <authorList>
            <consortium name="Lawrence Berkeley National Laboratory"/>
            <person name="Harder C.B."/>
            <person name="Miyauchi S."/>
            <person name="Viragh M."/>
            <person name="Kuo A."/>
            <person name="Thoen E."/>
            <person name="Andreopoulos B."/>
            <person name="Lu D."/>
            <person name="Skrede I."/>
            <person name="Drula E."/>
            <person name="Henrissat B."/>
            <person name="Morin E."/>
            <person name="Kohler A."/>
            <person name="Barry K."/>
            <person name="LaButti K."/>
            <person name="Morin E."/>
            <person name="Salamov A."/>
            <person name="Lipzen A."/>
            <person name="Mereny Z."/>
            <person name="Hegedus B."/>
            <person name="Baldrian P."/>
            <person name="Stursova M."/>
            <person name="Weitz H."/>
            <person name="Taylor A."/>
            <person name="Grigoriev I.V."/>
            <person name="Nagy L.G."/>
            <person name="Martin F."/>
            <person name="Kauserud H."/>
        </authorList>
    </citation>
    <scope>NUCLEOTIDE SEQUENCE</scope>
    <source>
        <strain evidence="2">CBHHK182m</strain>
    </source>
</reference>
<dbReference type="EMBL" id="JARKIB010000006">
    <property type="protein sequence ID" value="KAJ7778903.1"/>
    <property type="molecule type" value="Genomic_DNA"/>
</dbReference>
<protein>
    <submittedName>
        <fullName evidence="2">Uncharacterized protein</fullName>
    </submittedName>
</protein>
<dbReference type="Proteomes" id="UP001215598">
    <property type="component" value="Unassembled WGS sequence"/>
</dbReference>
<evidence type="ECO:0000256" key="1">
    <source>
        <dbReference type="SAM" id="MobiDB-lite"/>
    </source>
</evidence>
<feature type="region of interest" description="Disordered" evidence="1">
    <location>
        <begin position="347"/>
        <end position="387"/>
    </location>
</feature>
<proteinExistence type="predicted"/>
<evidence type="ECO:0000313" key="2">
    <source>
        <dbReference type="EMBL" id="KAJ7778903.1"/>
    </source>
</evidence>
<sequence>MTAGAKKGKAAIIGRVNARPARVRVSTARYTDNGGRIVESQSVKVGSSEKHRAAAEKEMQEQYEALSADRRRAFNEVRDIADPTQMGESWDGWDDAGGDELWDLEDALNGDGMMESGAGGEFRDTLEEAIRREQEGTKTKIAKQAEAFQAQMDAITDAYIEWGSKMKGELDKDVPRPELNKVQKDYFITVVDIFRTYTAAVPMRYTDKFTSSALVSQGFFPCAPWNPSLAFSTRLLELFRVAHLRTLQLSIQAWMKTIADLHGAAFKPYRAQQFSIAYDVFSESLENVDARVMHALGRDGPDWRLTNCCSGSMYKLEGEEELEFSMLVTMDGNDSLKRVLRKEAQDFDEDGNLIPGESKERSTHGPPPLGRTTSYPGRRWTFGPRIR</sequence>
<dbReference type="AlphaFoldDB" id="A0AAD7K618"/>
<evidence type="ECO:0000313" key="3">
    <source>
        <dbReference type="Proteomes" id="UP001215598"/>
    </source>
</evidence>